<feature type="region of interest" description="Disordered" evidence="1">
    <location>
        <begin position="69"/>
        <end position="359"/>
    </location>
</feature>
<evidence type="ECO:0000313" key="3">
    <source>
        <dbReference type="Proteomes" id="UP000218231"/>
    </source>
</evidence>
<protein>
    <submittedName>
        <fullName evidence="2">Uncharacterized protein</fullName>
    </submittedName>
</protein>
<feature type="compositionally biased region" description="Basic and acidic residues" evidence="1">
    <location>
        <begin position="292"/>
        <end position="307"/>
    </location>
</feature>
<dbReference type="AlphaFoldDB" id="A0A2A2KCL2"/>
<feature type="compositionally biased region" description="Basic and acidic residues" evidence="1">
    <location>
        <begin position="324"/>
        <end position="340"/>
    </location>
</feature>
<feature type="compositionally biased region" description="Basic and acidic residues" evidence="1">
    <location>
        <begin position="257"/>
        <end position="270"/>
    </location>
</feature>
<feature type="compositionally biased region" description="Basic and acidic residues" evidence="1">
    <location>
        <begin position="167"/>
        <end position="203"/>
    </location>
</feature>
<sequence length="387" mass="43549">MIATLRARVAREVERRARTGTIVGQQRRHGTHQPIVAADLPVAERLEHAGFRRDRRIRLRRRGLTCRRVGGGLRRPANGLPVPTPQRRAQHHDEDDEADDHRGQRRFGSEGAAAQPIGTALHRRADEQAARVGAARHARAEHRPLNEIPRGMHPHRHPDAPGDEVESGEHQPRLHRDRQRGDQRRIGVGEVHRPEQQRRDRQCRPQAARAHQQAEHDEAQQQFLGKSGAQRPDDVGRPVAPLAGRQRVDAEQAQAGEDEREHPRPDREAGEQFGQQRPGGDLHRRAPLAVADRQRVDRIGDQHRSDPHGVAIGRRRMQPAGEEQDAHHREQRDHPADRRQPPPPARPQQPAIPQYDHAPLLCAREPIRLAGAGKAAMANDKAIDGET</sequence>
<evidence type="ECO:0000313" key="2">
    <source>
        <dbReference type="EMBL" id="PAV71714.1"/>
    </source>
</evidence>
<gene>
    <name evidence="2" type="ORF">WR25_02897</name>
</gene>
<comment type="caution">
    <text evidence="2">The sequence shown here is derived from an EMBL/GenBank/DDBJ whole genome shotgun (WGS) entry which is preliminary data.</text>
</comment>
<keyword evidence="3" id="KW-1185">Reference proteome</keyword>
<proteinExistence type="predicted"/>
<evidence type="ECO:0000256" key="1">
    <source>
        <dbReference type="SAM" id="MobiDB-lite"/>
    </source>
</evidence>
<dbReference type="Proteomes" id="UP000218231">
    <property type="component" value="Unassembled WGS sequence"/>
</dbReference>
<organism evidence="2 3">
    <name type="scientific">Diploscapter pachys</name>
    <dbReference type="NCBI Taxonomy" id="2018661"/>
    <lineage>
        <taxon>Eukaryota</taxon>
        <taxon>Metazoa</taxon>
        <taxon>Ecdysozoa</taxon>
        <taxon>Nematoda</taxon>
        <taxon>Chromadorea</taxon>
        <taxon>Rhabditida</taxon>
        <taxon>Rhabditina</taxon>
        <taxon>Rhabditomorpha</taxon>
        <taxon>Rhabditoidea</taxon>
        <taxon>Rhabditidae</taxon>
        <taxon>Diploscapter</taxon>
    </lineage>
</organism>
<accession>A0A2A2KCL2</accession>
<name>A0A2A2KCL2_9BILA</name>
<reference evidence="2 3" key="1">
    <citation type="journal article" date="2017" name="Curr. Biol.">
        <title>Genome architecture and evolution of a unichromosomal asexual nematode.</title>
        <authorList>
            <person name="Fradin H."/>
            <person name="Zegar C."/>
            <person name="Gutwein M."/>
            <person name="Lucas J."/>
            <person name="Kovtun M."/>
            <person name="Corcoran D."/>
            <person name="Baugh L.R."/>
            <person name="Kiontke K."/>
            <person name="Gunsalus K."/>
            <person name="Fitch D.H."/>
            <person name="Piano F."/>
        </authorList>
    </citation>
    <scope>NUCLEOTIDE SEQUENCE [LARGE SCALE GENOMIC DNA]</scope>
    <source>
        <strain evidence="2">PF1309</strain>
    </source>
</reference>
<dbReference type="EMBL" id="LIAE01008942">
    <property type="protein sequence ID" value="PAV71714.1"/>
    <property type="molecule type" value="Genomic_DNA"/>
</dbReference>